<evidence type="ECO:0000259" key="6">
    <source>
        <dbReference type="PROSITE" id="PS51900"/>
    </source>
</evidence>
<protein>
    <submittedName>
        <fullName evidence="7">Site-specific integrase</fullName>
    </submittedName>
</protein>
<dbReference type="PROSITE" id="PS51898">
    <property type="entry name" value="TYR_RECOMBINASE"/>
    <property type="match status" value="1"/>
</dbReference>
<organism evidence="7 8">
    <name type="scientific">Rhodococcus pseudokoreensis</name>
    <dbReference type="NCBI Taxonomy" id="2811421"/>
    <lineage>
        <taxon>Bacteria</taxon>
        <taxon>Bacillati</taxon>
        <taxon>Actinomycetota</taxon>
        <taxon>Actinomycetes</taxon>
        <taxon>Mycobacteriales</taxon>
        <taxon>Nocardiaceae</taxon>
        <taxon>Rhodococcus</taxon>
    </lineage>
</organism>
<keyword evidence="3" id="KW-0233">DNA recombination</keyword>
<evidence type="ECO:0000256" key="1">
    <source>
        <dbReference type="ARBA" id="ARBA00022908"/>
    </source>
</evidence>
<proteinExistence type="predicted"/>
<dbReference type="Proteomes" id="UP000662986">
    <property type="component" value="Plasmid unnamed4"/>
</dbReference>
<evidence type="ECO:0000259" key="5">
    <source>
        <dbReference type="PROSITE" id="PS51898"/>
    </source>
</evidence>
<dbReference type="InterPro" id="IPR050090">
    <property type="entry name" value="Tyrosine_recombinase_XerCD"/>
</dbReference>
<evidence type="ECO:0000256" key="2">
    <source>
        <dbReference type="ARBA" id="ARBA00023125"/>
    </source>
</evidence>
<dbReference type="EMBL" id="CP070615">
    <property type="protein sequence ID" value="QSE87530.1"/>
    <property type="molecule type" value="Genomic_DNA"/>
</dbReference>
<reference evidence="7 8" key="1">
    <citation type="journal article" date="2021" name="Microbiol. Resour. Announc.">
        <title>Complete Genome Sequences of Two Rhodococcus sp. Strains with Large and Linear Chromosomes, Isolated from Apple Rhizosphere.</title>
        <authorList>
            <person name="Benning S."/>
            <person name="Brugnone N."/>
            <person name="Siani R."/>
            <person name="Kublik S."/>
            <person name="Schloter M."/>
            <person name="Rad V."/>
        </authorList>
    </citation>
    <scope>NUCLEOTIDE SEQUENCE [LARGE SCALE GENOMIC DNA]</scope>
    <source>
        <strain evidence="7 8">R79</strain>
    </source>
</reference>
<dbReference type="RefSeq" id="WP_206004301.1">
    <property type="nucleotide sequence ID" value="NZ_CP070615.1"/>
</dbReference>
<dbReference type="InterPro" id="IPR004107">
    <property type="entry name" value="Integrase_SAM-like_N"/>
</dbReference>
<dbReference type="InterPro" id="IPR013762">
    <property type="entry name" value="Integrase-like_cat_sf"/>
</dbReference>
<dbReference type="SUPFAM" id="SSF56349">
    <property type="entry name" value="DNA breaking-rejoining enzymes"/>
    <property type="match status" value="1"/>
</dbReference>
<feature type="domain" description="Core-binding (CB)" evidence="6">
    <location>
        <begin position="2"/>
        <end position="95"/>
    </location>
</feature>
<keyword evidence="7" id="KW-0614">Plasmid</keyword>
<keyword evidence="2 4" id="KW-0238">DNA-binding</keyword>
<dbReference type="PROSITE" id="PS51900">
    <property type="entry name" value="CB"/>
    <property type="match status" value="1"/>
</dbReference>
<evidence type="ECO:0000313" key="7">
    <source>
        <dbReference type="EMBL" id="QSE87530.1"/>
    </source>
</evidence>
<dbReference type="InterPro" id="IPR044068">
    <property type="entry name" value="CB"/>
</dbReference>
<reference evidence="7 8" key="2">
    <citation type="journal article" date="2022" name="Arch. Microbiol.">
        <title>Rhodococcus pseudokoreensis sp. nov. isolated from the rhizosphere of young M26 apple rootstocks.</title>
        <authorList>
            <person name="Kampfer P."/>
            <person name="Glaeser S.P."/>
            <person name="Blom J."/>
            <person name="Wolf J."/>
            <person name="Benning S."/>
            <person name="Schloter M."/>
            <person name="Neumann-Schaal M."/>
        </authorList>
    </citation>
    <scope>NUCLEOTIDE SEQUENCE [LARGE SCALE GENOMIC DNA]</scope>
    <source>
        <strain evidence="7 8">R79</strain>
    </source>
</reference>
<evidence type="ECO:0000256" key="3">
    <source>
        <dbReference type="ARBA" id="ARBA00023172"/>
    </source>
</evidence>
<name>A0A974VXM6_9NOCA</name>
<dbReference type="InterPro" id="IPR011010">
    <property type="entry name" value="DNA_brk_join_enz"/>
</dbReference>
<dbReference type="Pfam" id="PF00589">
    <property type="entry name" value="Phage_integrase"/>
    <property type="match status" value="1"/>
</dbReference>
<dbReference type="PANTHER" id="PTHR30349:SF81">
    <property type="entry name" value="TYROSINE RECOMBINASE XERC"/>
    <property type="match status" value="1"/>
</dbReference>
<dbReference type="Gene3D" id="1.10.443.10">
    <property type="entry name" value="Intergrase catalytic core"/>
    <property type="match status" value="1"/>
</dbReference>
<dbReference type="Pfam" id="PF02899">
    <property type="entry name" value="Phage_int_SAM_1"/>
    <property type="match status" value="1"/>
</dbReference>
<geneLocation type="plasmid" evidence="7 8">
    <name>unnamed4</name>
</geneLocation>
<feature type="domain" description="Tyr recombinase" evidence="5">
    <location>
        <begin position="119"/>
        <end position="306"/>
    </location>
</feature>
<evidence type="ECO:0000256" key="4">
    <source>
        <dbReference type="PROSITE-ProRule" id="PRU01248"/>
    </source>
</evidence>
<accession>A0A974VXM6</accession>
<gene>
    <name evidence="7" type="ORF">JWS13_02340</name>
</gene>
<dbReference type="Gene3D" id="1.10.150.130">
    <property type="match status" value="1"/>
</dbReference>
<dbReference type="InterPro" id="IPR002104">
    <property type="entry name" value="Integrase_catalytic"/>
</dbReference>
<keyword evidence="8" id="KW-1185">Reference proteome</keyword>
<dbReference type="InterPro" id="IPR010998">
    <property type="entry name" value="Integrase_recombinase_N"/>
</dbReference>
<dbReference type="PANTHER" id="PTHR30349">
    <property type="entry name" value="PHAGE INTEGRASE-RELATED"/>
    <property type="match status" value="1"/>
</dbReference>
<evidence type="ECO:0000313" key="8">
    <source>
        <dbReference type="Proteomes" id="UP000662986"/>
    </source>
</evidence>
<sequence length="331" mass="36341">MSTLAPLLQAFFTEHLIGQRDASPHTVASYRDAICLLLRFAQRRTGKAPHQLDIDDLDAPLIGAFLSHLQTERGASVRTRNARLTAVRSLFRFAAYRHPESAAVIQRVLAIPPKRTNRALITYLTDAEMQALLAAPDRLTRIGRRDHALLLLALETGLRVSELTALTCGAVHLGAGAHVRCLGKGRKERITPLRRQTRLLLQAWLIERAGAPDDPLFPGPSGRPLSRDAIRRLVDRHVAAAAASSCPSLTGKTVSPHTLRHSCAMTLRRHGVDAATIALWLGHEDIRTTYSVYMHADLDLKEKALARTAPPGTPTGRYHPPDALLAFLESL</sequence>
<keyword evidence="1" id="KW-0229">DNA integration</keyword>